<dbReference type="SMART" id="SM00331">
    <property type="entry name" value="PP2C_SIG"/>
    <property type="match status" value="1"/>
</dbReference>
<feature type="domain" description="PPM-type phosphatase" evidence="2">
    <location>
        <begin position="408"/>
        <end position="601"/>
    </location>
</feature>
<dbReference type="Gene3D" id="3.60.40.10">
    <property type="entry name" value="PPM-type phosphatase domain"/>
    <property type="match status" value="1"/>
</dbReference>
<name>A0A3B0QIQ1_9CHLA</name>
<reference evidence="4" key="1">
    <citation type="submission" date="2017-11" db="EMBL/GenBank/DDBJ databases">
        <authorList>
            <person name="Seth-Smith MB H."/>
        </authorList>
    </citation>
    <scope>NUCLEOTIDE SEQUENCE [LARGE SCALE GENOMIC DNA]</scope>
</reference>
<dbReference type="OrthoDB" id="19087at2"/>
<gene>
    <name evidence="3" type="ORF">C834K_0993</name>
</gene>
<dbReference type="EMBL" id="LS992154">
    <property type="protein sequence ID" value="SYX09424.1"/>
    <property type="molecule type" value="Genomic_DNA"/>
</dbReference>
<organism evidence="3 4">
    <name type="scientific">Chlamydia poikilotherma</name>
    <dbReference type="NCBI Taxonomy" id="1967783"/>
    <lineage>
        <taxon>Bacteria</taxon>
        <taxon>Pseudomonadati</taxon>
        <taxon>Chlamydiota</taxon>
        <taxon>Chlamydiia</taxon>
        <taxon>Chlamydiales</taxon>
        <taxon>Chlamydiaceae</taxon>
        <taxon>Chlamydia/Chlamydophila group</taxon>
        <taxon>Chlamydia</taxon>
    </lineage>
</organism>
<dbReference type="InterPro" id="IPR036457">
    <property type="entry name" value="PPM-type-like_dom_sf"/>
</dbReference>
<keyword evidence="1" id="KW-0472">Membrane</keyword>
<keyword evidence="4" id="KW-1185">Reference proteome</keyword>
<dbReference type="RefSeq" id="WP_117274700.1">
    <property type="nucleotide sequence ID" value="NZ_LS992154.1"/>
</dbReference>
<protein>
    <recommendedName>
        <fullName evidence="2">PPM-type phosphatase domain-containing protein</fullName>
    </recommendedName>
</protein>
<evidence type="ECO:0000256" key="1">
    <source>
        <dbReference type="SAM" id="Phobius"/>
    </source>
</evidence>
<evidence type="ECO:0000259" key="2">
    <source>
        <dbReference type="SMART" id="SM00331"/>
    </source>
</evidence>
<dbReference type="AlphaFoldDB" id="A0A3B0QIQ1"/>
<dbReference type="Proteomes" id="UP000258476">
    <property type="component" value="Chromosome"/>
</dbReference>
<keyword evidence="1" id="KW-1133">Transmembrane helix</keyword>
<evidence type="ECO:0000313" key="4">
    <source>
        <dbReference type="Proteomes" id="UP000258476"/>
    </source>
</evidence>
<accession>A0A3B0QIQ1</accession>
<proteinExistence type="predicted"/>
<dbReference type="InterPro" id="IPR001932">
    <property type="entry name" value="PPM-type_phosphatase-like_dom"/>
</dbReference>
<sequence length="607" mass="68532">MKQTFTKRILLFLFLVIPIPLILNLVVLSLFSFSAAKNNLMENLHTHATNFSLEFEKKLTIHKIFLKRLANTLALKAYASSSEDFYSQAYDEMFALSDMDFSLCLIPLLNGNIKTKNPHDPFIHYLKSHPEIKKKLSMSAGKACIITISSEASSNFPKNYLVITEDIEVWNSPTSSGLLVSFYPMDFLQRDLFKSLHLKNEDICLLNKYGEVLFASNSQFSSEVFSVDIPDLPKITARKQAIPVEIAPKILQEHSLISVKINNKKYLGIVLNKLPIQGTYTLSIIPLSWFITKAIRLPLNVIFFYSLAFILMGWILTKINKRLNQPIQELTICMEAAWRGNHNIRYEPQPYGYEINELGNIFNCTLLLLLNSREKAEIEHTSGDKLQKELAILASLQQTLLSPTFPEFPNVSFISKHLQGIQLSGHFYGWKASIPEKNLIGVVGLAGDIGLPSYLYALSARSLFLAYANLSSSLEKISSNTFDAFGKTTEGDEATVSMTFIRYCSIDTTLSILSVGEAPPITFLKRQETFFRLTSPTKQKIEPGDILVCITGNYELTEYLMRLPIEELIKDPLAPLNSENFIETLTEMLNKETQSQIDGTLSFLSFS</sequence>
<evidence type="ECO:0000313" key="3">
    <source>
        <dbReference type="EMBL" id="SYX09424.1"/>
    </source>
</evidence>
<feature type="transmembrane region" description="Helical" evidence="1">
    <location>
        <begin position="297"/>
        <end position="316"/>
    </location>
</feature>
<keyword evidence="1" id="KW-0812">Transmembrane</keyword>
<dbReference type="KEGG" id="chla:C834K_0993"/>
<feature type="transmembrane region" description="Helical" evidence="1">
    <location>
        <begin position="9"/>
        <end position="33"/>
    </location>
</feature>